<keyword evidence="1 4" id="KW-0808">Transferase</keyword>
<dbReference type="PROSITE" id="PS51186">
    <property type="entry name" value="GNAT"/>
    <property type="match status" value="2"/>
</dbReference>
<dbReference type="EC" id="2.3.1.189" evidence="4"/>
<feature type="domain" description="N-acetyltransferase" evidence="3">
    <location>
        <begin position="191"/>
        <end position="339"/>
    </location>
</feature>
<evidence type="ECO:0000313" key="5">
    <source>
        <dbReference type="Proteomes" id="UP001260188"/>
    </source>
</evidence>
<evidence type="ECO:0000256" key="1">
    <source>
        <dbReference type="ARBA" id="ARBA00022679"/>
    </source>
</evidence>
<proteinExistence type="predicted"/>
<protein>
    <submittedName>
        <fullName evidence="4">Mycothiol synthase</fullName>
        <ecNumber evidence="4">2.3.1.189</ecNumber>
    </submittedName>
</protein>
<evidence type="ECO:0000256" key="2">
    <source>
        <dbReference type="ARBA" id="ARBA00023315"/>
    </source>
</evidence>
<dbReference type="Proteomes" id="UP001260188">
    <property type="component" value="Unassembled WGS sequence"/>
</dbReference>
<evidence type="ECO:0000259" key="3">
    <source>
        <dbReference type="PROSITE" id="PS51186"/>
    </source>
</evidence>
<accession>A0ABU1I0V5</accession>
<dbReference type="InterPro" id="IPR000182">
    <property type="entry name" value="GNAT_dom"/>
</dbReference>
<dbReference type="InterPro" id="IPR050832">
    <property type="entry name" value="Bact_Acetyltransf"/>
</dbReference>
<feature type="domain" description="N-acetyltransferase" evidence="3">
    <location>
        <begin position="19"/>
        <end position="183"/>
    </location>
</feature>
<comment type="caution">
    <text evidence="4">The sequence shown here is derived from an EMBL/GenBank/DDBJ whole genome shotgun (WGS) entry which is preliminary data.</text>
</comment>
<evidence type="ECO:0000313" key="4">
    <source>
        <dbReference type="EMBL" id="MDR6167507.1"/>
    </source>
</evidence>
<gene>
    <name evidence="4" type="ORF">QE367_001711</name>
</gene>
<dbReference type="SUPFAM" id="SSF55729">
    <property type="entry name" value="Acyl-CoA N-acyltransferases (Nat)"/>
    <property type="match status" value="2"/>
</dbReference>
<name>A0ABU1I0V5_9MICO</name>
<dbReference type="PANTHER" id="PTHR43877">
    <property type="entry name" value="AMINOALKYLPHOSPHONATE N-ACETYLTRANSFERASE-RELATED-RELATED"/>
    <property type="match status" value="1"/>
</dbReference>
<dbReference type="InterPro" id="IPR016181">
    <property type="entry name" value="Acyl_CoA_acyltransferase"/>
</dbReference>
<keyword evidence="5" id="KW-1185">Reference proteome</keyword>
<dbReference type="Pfam" id="PF00583">
    <property type="entry name" value="Acetyltransf_1"/>
    <property type="match status" value="2"/>
</dbReference>
<keyword evidence="2 4" id="KW-0012">Acyltransferase</keyword>
<organism evidence="4 5">
    <name type="scientific">Microbacterium paludicola</name>
    <dbReference type="NCBI Taxonomy" id="300019"/>
    <lineage>
        <taxon>Bacteria</taxon>
        <taxon>Bacillati</taxon>
        <taxon>Actinomycetota</taxon>
        <taxon>Actinomycetes</taxon>
        <taxon>Micrococcales</taxon>
        <taxon>Microbacteriaceae</taxon>
        <taxon>Microbacterium</taxon>
    </lineage>
</organism>
<dbReference type="Gene3D" id="3.40.630.30">
    <property type="match status" value="1"/>
</dbReference>
<sequence>MCEAGEVNEPNAPFCPAVAHWRTATSDDIDVIHGVLEAADRVDHPTWTTPREEVAETFELSHIDHSRDTMIAFDEAGEALAVGTVTLHPSRDEHLHIYLTGAVRPDRRGRGIGTALLTWQHARAEEQLREAVAADAAAASRPAEIQVYASEKDTALERIAESLGYRTERWFSTMHRDLTQPIADVVAPSGIELVPFSADRAEDARLARNDAFRDHWGSLPSPPERWQQFIGGPFLRPDLCTLALDDGRIVAFCLASVNEGDFDVLGPNAYIDLVGVVRSHRRRGLAPAVISRSLAAMRDAGLGVAVLDVDTESPTGANTLYGGLGFTPYERERVLVRRY</sequence>
<reference evidence="4 5" key="1">
    <citation type="submission" date="2023-08" db="EMBL/GenBank/DDBJ databases">
        <title>Functional and genomic diversity of the sorghum phyllosphere microbiome.</title>
        <authorList>
            <person name="Shade A."/>
        </authorList>
    </citation>
    <scope>NUCLEOTIDE SEQUENCE [LARGE SCALE GENOMIC DNA]</scope>
    <source>
        <strain evidence="4 5">SORGH_AS_0919</strain>
    </source>
</reference>
<dbReference type="EMBL" id="JAVIZA010000001">
    <property type="protein sequence ID" value="MDR6167507.1"/>
    <property type="molecule type" value="Genomic_DNA"/>
</dbReference>
<dbReference type="GO" id="GO:0035447">
    <property type="term" value="F:mycothiol synthase activity"/>
    <property type="evidence" value="ECO:0007669"/>
    <property type="project" value="UniProtKB-EC"/>
</dbReference>
<dbReference type="CDD" id="cd04301">
    <property type="entry name" value="NAT_SF"/>
    <property type="match status" value="2"/>
</dbReference>